<proteinExistence type="predicted"/>
<keyword evidence="2" id="KW-1133">Transmembrane helix</keyword>
<dbReference type="InterPro" id="IPR041286">
    <property type="entry name" value="MBG_2"/>
</dbReference>
<feature type="compositionally biased region" description="Low complexity" evidence="1">
    <location>
        <begin position="485"/>
        <end position="516"/>
    </location>
</feature>
<feature type="compositionally biased region" description="Polar residues" evidence="1">
    <location>
        <begin position="586"/>
        <end position="597"/>
    </location>
</feature>
<evidence type="ECO:0000256" key="1">
    <source>
        <dbReference type="SAM" id="MobiDB-lite"/>
    </source>
</evidence>
<keyword evidence="2" id="KW-0812">Transmembrane</keyword>
<feature type="compositionally biased region" description="Polar residues" evidence="1">
    <location>
        <begin position="467"/>
        <end position="478"/>
    </location>
</feature>
<organism evidence="4">
    <name type="scientific">freshwater metagenome</name>
    <dbReference type="NCBI Taxonomy" id="449393"/>
    <lineage>
        <taxon>unclassified sequences</taxon>
        <taxon>metagenomes</taxon>
        <taxon>ecological metagenomes</taxon>
    </lineage>
</organism>
<protein>
    <submittedName>
        <fullName evidence="4">Unannotated protein</fullName>
    </submittedName>
</protein>
<dbReference type="AlphaFoldDB" id="A0A6J6CXZ7"/>
<evidence type="ECO:0000259" key="3">
    <source>
        <dbReference type="Pfam" id="PF18676"/>
    </source>
</evidence>
<sequence length="946" mass="98590">MTTKSNGVVSAPKPYTITIGKVVVTVTAESVSVTFGSAAPTVDPSYSGFVGGDSSTVLNFSPNIKPTCSSNYAAGDETTTTSKITECYGAWSENYTFTYVDGTVTITKLALVVTALDAVKQNLYSDSTPEVVDDPSFTGRFTVSKSLPAGQTLANAIPGGVSISRTNTATSTDSSDPQAGLAWPTGQAPGTYAITPSGVSSSTNYTITYAPGLLTIQTPKGVPQLTATNKTIDFGSTPLSALSINVVNTCSPTTGVTTYSYNNNGSWVTITSSDLADLGAGLYTIKARYVPDATSNCYGRGSEVLEVTYQLTIEKATATVTATTSQKWFGDADPVLEWTVSGLTSPTTSADIGQVILSRTTGEDPGSYTITPRGASHPNYNFNFITGKLYIGKILINTNEEAGVLTDRSVTLTCAGLKPGAAVDLKLSTPDVSLASGTVASNGTCPVSASIPTEKLGNFSLNAQSKFPTDTTIQTSRPVSLVADPPVSEPNTPSTPSEPSTPSTPSTPSAPSSASPTPEPGPSPTATTPSRGNSSQGRGPSPRATPTPSPSAQDVARGPNRADPLAPPPLSVVPNLPADLVRPLQTPGNTNSPSNPARVTVDTGAGIQPSQELQASGSSVGEASRQSGVRTIEQLSTEKLEGFAPGAGLRIEILGARTGARFVVADLQVIDAVALLRAMEASITTQEADFSRITRVVRGEKPLIQEAWKPDVREGVDEFFAAVGLESPRELIDLDLSQVKNWVSVSAEVETYQPGSTVFLVATSSPLVLATAEVDRFGKAQLSGAMPVEALGTGEHRVRIVGIRSLDGVSVDSAGEIQLSQDLMNEIQRFDLGTQSTIALSGLNPEGGYHAAIRVVPLIPVAPWWTLWFILAGFVLAVAARYRRLLDTSSRRVIASSGVLASAIPAVIIGWVSTVTNVVWVGILLGLIGAAASWFMPERKKSSRSK</sequence>
<gene>
    <name evidence="4" type="ORF">UFOPK1537_00564</name>
</gene>
<evidence type="ECO:0000313" key="4">
    <source>
        <dbReference type="EMBL" id="CAB4555083.1"/>
    </source>
</evidence>
<reference evidence="4" key="1">
    <citation type="submission" date="2020-05" db="EMBL/GenBank/DDBJ databases">
        <authorList>
            <person name="Chiriac C."/>
            <person name="Salcher M."/>
            <person name="Ghai R."/>
            <person name="Kavagutti S V."/>
        </authorList>
    </citation>
    <scope>NUCLEOTIDE SEQUENCE</scope>
</reference>
<dbReference type="Pfam" id="PF18676">
    <property type="entry name" value="MBG_2"/>
    <property type="match status" value="3"/>
</dbReference>
<accession>A0A6J6CXZ7</accession>
<feature type="domain" description="MBG" evidence="3">
    <location>
        <begin position="173"/>
        <end position="215"/>
    </location>
</feature>
<feature type="transmembrane region" description="Helical" evidence="2">
    <location>
        <begin position="862"/>
        <end position="881"/>
    </location>
</feature>
<name>A0A6J6CXZ7_9ZZZZ</name>
<keyword evidence="2" id="KW-0472">Membrane</keyword>
<feature type="region of interest" description="Disordered" evidence="1">
    <location>
        <begin position="467"/>
        <end position="602"/>
    </location>
</feature>
<feature type="domain" description="MBG" evidence="3">
    <location>
        <begin position="24"/>
        <end position="105"/>
    </location>
</feature>
<dbReference type="EMBL" id="CAEZSX010000073">
    <property type="protein sequence ID" value="CAB4555083.1"/>
    <property type="molecule type" value="Genomic_DNA"/>
</dbReference>
<evidence type="ECO:0000256" key="2">
    <source>
        <dbReference type="SAM" id="Phobius"/>
    </source>
</evidence>
<feature type="transmembrane region" description="Helical" evidence="2">
    <location>
        <begin position="893"/>
        <end position="912"/>
    </location>
</feature>
<feature type="transmembrane region" description="Helical" evidence="2">
    <location>
        <begin position="918"/>
        <end position="936"/>
    </location>
</feature>
<feature type="domain" description="MBG" evidence="3">
    <location>
        <begin position="319"/>
        <end position="389"/>
    </location>
</feature>